<reference evidence="6 7" key="1">
    <citation type="submission" date="2015-09" db="EMBL/GenBank/DDBJ databases">
        <authorList>
            <consortium name="Pathogen Informatics"/>
        </authorList>
    </citation>
    <scope>NUCLEOTIDE SEQUENCE [LARGE SCALE GENOMIC DNA]</scope>
    <source>
        <strain evidence="6 7">2789STDY5834914</strain>
    </source>
</reference>
<evidence type="ECO:0000256" key="2">
    <source>
        <dbReference type="ARBA" id="ARBA00011322"/>
    </source>
</evidence>
<dbReference type="Pfam" id="PF13476">
    <property type="entry name" value="AAA_23"/>
    <property type="match status" value="1"/>
</dbReference>
<dbReference type="SUPFAM" id="SSF52540">
    <property type="entry name" value="P-loop containing nucleoside triphosphate hydrolases"/>
    <property type="match status" value="1"/>
</dbReference>
<evidence type="ECO:0000313" key="6">
    <source>
        <dbReference type="EMBL" id="CUP06897.1"/>
    </source>
</evidence>
<dbReference type="AlphaFoldDB" id="A0A174K9Y2"/>
<dbReference type="InterPro" id="IPR038729">
    <property type="entry name" value="Rad50/SbcC_AAA"/>
</dbReference>
<dbReference type="InterPro" id="IPR027417">
    <property type="entry name" value="P-loop_NTPase"/>
</dbReference>
<name>A0A174K9Y2_9FIRM</name>
<dbReference type="OrthoDB" id="7029750at2"/>
<gene>
    <name evidence="6" type="ORF">ERS852526_00354</name>
</gene>
<feature type="coiled-coil region" evidence="4">
    <location>
        <begin position="505"/>
        <end position="535"/>
    </location>
</feature>
<feature type="domain" description="Rad50/SbcC-type AAA" evidence="5">
    <location>
        <begin position="6"/>
        <end position="244"/>
    </location>
</feature>
<dbReference type="PANTHER" id="PTHR32114:SF2">
    <property type="entry name" value="ABC TRANSPORTER ABCH.3"/>
    <property type="match status" value="1"/>
</dbReference>
<dbReference type="Proteomes" id="UP000095485">
    <property type="component" value="Unassembled WGS sequence"/>
</dbReference>
<evidence type="ECO:0000259" key="5">
    <source>
        <dbReference type="Pfam" id="PF13476"/>
    </source>
</evidence>
<dbReference type="GO" id="GO:0006302">
    <property type="term" value="P:double-strand break repair"/>
    <property type="evidence" value="ECO:0007669"/>
    <property type="project" value="InterPro"/>
</dbReference>
<feature type="coiled-coil region" evidence="4">
    <location>
        <begin position="609"/>
        <end position="650"/>
    </location>
</feature>
<evidence type="ECO:0000256" key="3">
    <source>
        <dbReference type="ARBA" id="ARBA00013368"/>
    </source>
</evidence>
<keyword evidence="4" id="KW-0175">Coiled coil</keyword>
<dbReference type="Gene3D" id="3.40.50.300">
    <property type="entry name" value="P-loop containing nucleotide triphosphate hydrolases"/>
    <property type="match status" value="2"/>
</dbReference>
<dbReference type="PANTHER" id="PTHR32114">
    <property type="entry name" value="ABC TRANSPORTER ABCH.3"/>
    <property type="match status" value="1"/>
</dbReference>
<evidence type="ECO:0000256" key="1">
    <source>
        <dbReference type="ARBA" id="ARBA00006930"/>
    </source>
</evidence>
<protein>
    <recommendedName>
        <fullName evidence="3">Nuclease SbcCD subunit C</fullName>
    </recommendedName>
</protein>
<organism evidence="6 7">
    <name type="scientific">Dorea longicatena</name>
    <dbReference type="NCBI Taxonomy" id="88431"/>
    <lineage>
        <taxon>Bacteria</taxon>
        <taxon>Bacillati</taxon>
        <taxon>Bacillota</taxon>
        <taxon>Clostridia</taxon>
        <taxon>Lachnospirales</taxon>
        <taxon>Lachnospiraceae</taxon>
        <taxon>Dorea</taxon>
    </lineage>
</organism>
<evidence type="ECO:0000313" key="7">
    <source>
        <dbReference type="Proteomes" id="UP000095485"/>
    </source>
</evidence>
<accession>A0A174K9Y2</accession>
<dbReference type="RefSeq" id="WP_005341714.1">
    <property type="nucleotide sequence ID" value="NZ_CZAY01000002.1"/>
</dbReference>
<sequence length="799" mass="94895">MRIREIEAENFKLFTKNFHEVNEIEKSDLIVFNGPNGYGKTSAFDIIEFCLTGTIKRIGKYNEELAVKKTEAFDNKILISDETKEAFVKILFDNDGKCIEIKYTYFPAKNKKRGASKENNPHNIFGCFNREIICDGEKIYNQEKFLSEIQFDDIEEIFDKCCFLSQDEHLQFLKAAKKSKAEGLNFLLDVPTEWEKEQEKVNKKIDLLSNKKSKNTSYIPRLKSRQEKEKQKLTELKEKMLESQEDTSITYRRLYTNKNVSWDNENFRIDEITYKNSIKEIDDLIYFSEHKQECGDYHWNLPYQDYIKEYNGDKNISFEEYPLEYAYRFINLLKREKDIEEKYEKEKRYRTIIDCIQKRQFDNLNWDFLQKEELLEAEVIDVIKIQLGEVDSLKRTQGIVQEAISTLKESRETLVSKADVIMKEELISSKNCPLCGASYSDREQLNEKIKEETNVLNKISDETTTRIQNIKKKIYEEYLEKVEEKIQIKLENSISDETYADLQNVKKNKAKIFDLEQLLQKIEIEIDNEEKSEESLLPGYNMLITRIKEKLRPVAEEISMQLKEKDFEYYYERFYDKNLELFFEINKEELCEKRKYINGIRHNFYIAEMNKKNKEIEILTSRIDKLEKVVEKLKEYSEALKQGIKEYKKKIISDIEPLLHVYTAKILQQKFNGKSIYISTNEAVDSIQFVNSMKDRQDILYSMSSGQLSAVAISFLLCMNQVYGKHNPCSVLLIDDPVQTIDDVNMVGLVDLLRYEFEDRQIFISTHEQTFEWFLRYRYSKANKAVKIFNMKEIMLNEE</sequence>
<comment type="similarity">
    <text evidence="1">Belongs to the SMC family. SbcC subfamily.</text>
</comment>
<feature type="coiled-coil region" evidence="4">
    <location>
        <begin position="219"/>
        <end position="246"/>
    </location>
</feature>
<dbReference type="GeneID" id="96227664"/>
<evidence type="ECO:0000256" key="4">
    <source>
        <dbReference type="SAM" id="Coils"/>
    </source>
</evidence>
<dbReference type="GO" id="GO:0016887">
    <property type="term" value="F:ATP hydrolysis activity"/>
    <property type="evidence" value="ECO:0007669"/>
    <property type="project" value="InterPro"/>
</dbReference>
<comment type="subunit">
    <text evidence="2">Heterodimer of SbcC and SbcD.</text>
</comment>
<dbReference type="EMBL" id="CZAY01000002">
    <property type="protein sequence ID" value="CUP06897.1"/>
    <property type="molecule type" value="Genomic_DNA"/>
</dbReference>
<proteinExistence type="inferred from homology"/>